<dbReference type="InterPro" id="IPR013785">
    <property type="entry name" value="Aldolase_TIM"/>
</dbReference>
<dbReference type="CDD" id="cd02933">
    <property type="entry name" value="OYE_like_FMN"/>
    <property type="match status" value="1"/>
</dbReference>
<feature type="domain" description="NADH:flavin oxidoreductase/NADH oxidase N-terminal" evidence="1">
    <location>
        <begin position="12"/>
        <end position="336"/>
    </location>
</feature>
<comment type="caution">
    <text evidence="2">The sequence shown here is derived from an EMBL/GenBank/DDBJ whole genome shotgun (WGS) entry which is preliminary data.</text>
</comment>
<dbReference type="Gene3D" id="3.20.20.70">
    <property type="entry name" value="Aldolase class I"/>
    <property type="match status" value="1"/>
</dbReference>
<evidence type="ECO:0000259" key="1">
    <source>
        <dbReference type="Pfam" id="PF00724"/>
    </source>
</evidence>
<dbReference type="EMBL" id="JAETXX010000010">
    <property type="protein sequence ID" value="MCF8715848.1"/>
    <property type="molecule type" value="Genomic_DNA"/>
</dbReference>
<evidence type="ECO:0000313" key="2">
    <source>
        <dbReference type="EMBL" id="MCF8715848.1"/>
    </source>
</evidence>
<reference evidence="2 3" key="1">
    <citation type="submission" date="2021-01" db="EMBL/GenBank/DDBJ databases">
        <title>Genome sequencing of Joostella atrarenae M1-2 (= KCTC 23194).</title>
        <authorList>
            <person name="Zakaria M.R."/>
            <person name="Lam M.Q."/>
            <person name="Chong C.S."/>
        </authorList>
    </citation>
    <scope>NUCLEOTIDE SEQUENCE [LARGE SCALE GENOMIC DNA]</scope>
    <source>
        <strain evidence="2 3">M1-2</strain>
    </source>
</reference>
<organism evidence="2 3">
    <name type="scientific">Joostella atrarenae</name>
    <dbReference type="NCBI Taxonomy" id="679257"/>
    <lineage>
        <taxon>Bacteria</taxon>
        <taxon>Pseudomonadati</taxon>
        <taxon>Bacteroidota</taxon>
        <taxon>Flavobacteriia</taxon>
        <taxon>Flavobacteriales</taxon>
        <taxon>Flavobacteriaceae</taxon>
        <taxon>Joostella</taxon>
    </lineage>
</organism>
<name>A0ABS9J5Y3_9FLAO</name>
<dbReference type="PANTHER" id="PTHR22893:SF91">
    <property type="entry name" value="NADPH DEHYDROGENASE 2-RELATED"/>
    <property type="match status" value="1"/>
</dbReference>
<dbReference type="InterPro" id="IPR045247">
    <property type="entry name" value="Oye-like"/>
</dbReference>
<dbReference type="SUPFAM" id="SSF51395">
    <property type="entry name" value="FMN-linked oxidoreductases"/>
    <property type="match status" value="1"/>
</dbReference>
<dbReference type="RefSeq" id="WP_236959812.1">
    <property type="nucleotide sequence ID" value="NZ_JAETXX010000010.1"/>
</dbReference>
<keyword evidence="3" id="KW-1185">Reference proteome</keyword>
<evidence type="ECO:0000313" key="3">
    <source>
        <dbReference type="Proteomes" id="UP000829517"/>
    </source>
</evidence>
<dbReference type="Pfam" id="PF00724">
    <property type="entry name" value="Oxidored_FMN"/>
    <property type="match status" value="1"/>
</dbReference>
<accession>A0ABS9J5Y3</accession>
<proteinExistence type="predicted"/>
<protein>
    <submittedName>
        <fullName evidence="2">Alkene reductase</fullName>
    </submittedName>
</protein>
<gene>
    <name evidence="2" type="ORF">JM658_13515</name>
</gene>
<dbReference type="Proteomes" id="UP000829517">
    <property type="component" value="Unassembled WGS sequence"/>
</dbReference>
<sequence length="372" mass="41976">MKSNQPLLASYNLGNITLKNSIVMAPMTRSRADNEENAPTDMIAEYYEQRASAGLIISEGTQVSKEAVGYINTPGIYSKAQVEGWKKVTKAVHNKEGKIFAQLWHVGRISHPYFHNGELPLAPSPINPNEKVFTPNGFEETVTPKEMTVEDIKRTISDFKKAAINAKEAGFDGVEIHSSNGYLFHQFFNNSSNKRTDDYGGTIVNKTRFFFEVLDEIKQVFPENKIGVRLNPSLHGVFGMTADEETIPTFDYIVERLNDYNLAYLHLSEPFTDVSEVPFLVKEIAKHYRPLYSGTLMINTNFNQERGNEVLEEGDADLVAFGKPFISNPDLPERFALNAPIAEWDQDTFYVPGAKGYIDYPTYRESQESKNS</sequence>
<dbReference type="InterPro" id="IPR001155">
    <property type="entry name" value="OxRdtase_FMN_N"/>
</dbReference>
<dbReference type="PANTHER" id="PTHR22893">
    <property type="entry name" value="NADH OXIDOREDUCTASE-RELATED"/>
    <property type="match status" value="1"/>
</dbReference>